<evidence type="ECO:0000313" key="1">
    <source>
        <dbReference type="EMBL" id="SDO29654.1"/>
    </source>
</evidence>
<dbReference type="EMBL" id="FNIX01000002">
    <property type="protein sequence ID" value="SDO29654.1"/>
    <property type="molecule type" value="Genomic_DNA"/>
</dbReference>
<dbReference type="Pfam" id="PF10706">
    <property type="entry name" value="Aminoglyc_resit"/>
    <property type="match status" value="1"/>
</dbReference>
<dbReference type="AlphaFoldDB" id="A0A1H0IE08"/>
<protein>
    <submittedName>
        <fullName evidence="1">Lincosamide nucleotidyltransferase A/C/D/E</fullName>
    </submittedName>
</protein>
<dbReference type="STRING" id="641025.SAMN05421507_10266"/>
<dbReference type="Gene3D" id="3.30.460.40">
    <property type="match status" value="1"/>
</dbReference>
<organism evidence="1 2">
    <name type="scientific">Lentzea jiangxiensis</name>
    <dbReference type="NCBI Taxonomy" id="641025"/>
    <lineage>
        <taxon>Bacteria</taxon>
        <taxon>Bacillati</taxon>
        <taxon>Actinomycetota</taxon>
        <taxon>Actinomycetes</taxon>
        <taxon>Pseudonocardiales</taxon>
        <taxon>Pseudonocardiaceae</taxon>
        <taxon>Lentzea</taxon>
    </lineage>
</organism>
<dbReference type="InterPro" id="IPR019646">
    <property type="entry name" value="Aminoglyc_AdlTrfase"/>
</dbReference>
<gene>
    <name evidence="1" type="ORF">SAMN05421507_10266</name>
</gene>
<reference evidence="2" key="1">
    <citation type="submission" date="2016-10" db="EMBL/GenBank/DDBJ databases">
        <authorList>
            <person name="Varghese N."/>
            <person name="Submissions S."/>
        </authorList>
    </citation>
    <scope>NUCLEOTIDE SEQUENCE [LARGE SCALE GENOMIC DNA]</scope>
    <source>
        <strain evidence="2">CGMCC 4.6609</strain>
    </source>
</reference>
<accession>A0A1H0IE08</accession>
<dbReference type="GO" id="GO:0016740">
    <property type="term" value="F:transferase activity"/>
    <property type="evidence" value="ECO:0007669"/>
    <property type="project" value="UniProtKB-KW"/>
</dbReference>
<keyword evidence="2" id="KW-1185">Reference proteome</keyword>
<proteinExistence type="predicted"/>
<dbReference type="Proteomes" id="UP000199691">
    <property type="component" value="Unassembled WGS sequence"/>
</dbReference>
<name>A0A1H0IE08_9PSEU</name>
<keyword evidence="1" id="KW-0808">Transferase</keyword>
<sequence>MKSVTGLKVAAPDEKPWRCAHPGCTLWGVTGDDVLEILAALRAFDVHVAGGWGVDALAGEQTRPHDDLDLLHREEHEPGVVAALAALGFTETLSWRPVRFVVTDGRGREIDLHPLRFTEDGGAEQTSLTPGEPFRYPAGCFVTGTILGTTVPCLSVEQQLHLHQDYEPRERDLHDLALLRALDRKNRWRPELPWQS</sequence>
<evidence type="ECO:0000313" key="2">
    <source>
        <dbReference type="Proteomes" id="UP000199691"/>
    </source>
</evidence>